<dbReference type="EMBL" id="UYRW01000724">
    <property type="protein sequence ID" value="VDK70002.1"/>
    <property type="molecule type" value="Genomic_DNA"/>
</dbReference>
<evidence type="ECO:0000313" key="2">
    <source>
        <dbReference type="EMBL" id="VDK70002.1"/>
    </source>
</evidence>
<accession>A0A3P6S2R9</accession>
<proteinExistence type="predicted"/>
<feature type="non-terminal residue" evidence="2">
    <location>
        <position position="1"/>
    </location>
</feature>
<protein>
    <submittedName>
        <fullName evidence="2">Uncharacterized protein</fullName>
    </submittedName>
</protein>
<dbReference type="AlphaFoldDB" id="A0A3P6S2R9"/>
<keyword evidence="3" id="KW-1185">Reference proteome</keyword>
<reference evidence="2 3" key="1">
    <citation type="submission" date="2018-08" db="EMBL/GenBank/DDBJ databases">
        <authorList>
            <person name="Laetsch R D."/>
            <person name="Stevens L."/>
            <person name="Kumar S."/>
            <person name="Blaxter L. M."/>
        </authorList>
    </citation>
    <scope>NUCLEOTIDE SEQUENCE [LARGE SCALE GENOMIC DNA]</scope>
</reference>
<evidence type="ECO:0000256" key="1">
    <source>
        <dbReference type="SAM" id="MobiDB-lite"/>
    </source>
</evidence>
<organism evidence="2 3">
    <name type="scientific">Onchocerca ochengi</name>
    <name type="common">Filarial nematode worm</name>
    <dbReference type="NCBI Taxonomy" id="42157"/>
    <lineage>
        <taxon>Eukaryota</taxon>
        <taxon>Metazoa</taxon>
        <taxon>Ecdysozoa</taxon>
        <taxon>Nematoda</taxon>
        <taxon>Chromadorea</taxon>
        <taxon>Rhabditida</taxon>
        <taxon>Spirurina</taxon>
        <taxon>Spiruromorpha</taxon>
        <taxon>Filarioidea</taxon>
        <taxon>Onchocercidae</taxon>
        <taxon>Onchocerca</taxon>
    </lineage>
</organism>
<sequence length="103" mass="12271">QFRRRFRQQERQFNRSNSSGEAKKERQSQKESTTTQRPFKRLLLLACRIHNNKKKQSPIQPNDKLNFFPPEAAKHCKARLEDARLRARRLCSAALDRLHSQQN</sequence>
<name>A0A3P6S2R9_ONCOC</name>
<feature type="region of interest" description="Disordered" evidence="1">
    <location>
        <begin position="1"/>
        <end position="37"/>
    </location>
</feature>
<gene>
    <name evidence="2" type="ORF">NOO_LOCUS3666</name>
</gene>
<evidence type="ECO:0000313" key="3">
    <source>
        <dbReference type="Proteomes" id="UP000271087"/>
    </source>
</evidence>
<dbReference type="Proteomes" id="UP000271087">
    <property type="component" value="Unassembled WGS sequence"/>
</dbReference>